<reference evidence="2 3" key="1">
    <citation type="submission" date="2018-11" db="EMBL/GenBank/DDBJ databases">
        <title>The Potential of Streptomyces as Biocontrol Agents against the Tomato grey mould, Botrytis cinerea (Gray mold) Frontiers in Microbiology.</title>
        <authorList>
            <person name="Li D."/>
        </authorList>
    </citation>
    <scope>NUCLEOTIDE SEQUENCE [LARGE SCALE GENOMIC DNA]</scope>
    <source>
        <strain evidence="2 3">NEAU-LD23</strain>
    </source>
</reference>
<keyword evidence="3" id="KW-1185">Reference proteome</keyword>
<organism evidence="2 3">
    <name type="scientific">Streptomyces botrytidirepellens</name>
    <dbReference type="NCBI Taxonomy" id="2486417"/>
    <lineage>
        <taxon>Bacteria</taxon>
        <taxon>Bacillati</taxon>
        <taxon>Actinomycetota</taxon>
        <taxon>Actinomycetes</taxon>
        <taxon>Kitasatosporales</taxon>
        <taxon>Streptomycetaceae</taxon>
        <taxon>Streptomyces</taxon>
    </lineage>
</organism>
<sequence length="68" mass="7539">MEATVGDKLLVHGRVVGVHDRTAEIIEVLGDHGEPPYRVRYEDDGHECLFSPGPDSVVRHLPAGQRPR</sequence>
<accession>A0A3M8T570</accession>
<dbReference type="InterPro" id="IPR015035">
    <property type="entry name" value="DUF1918"/>
</dbReference>
<dbReference type="RefSeq" id="WP_009713813.1">
    <property type="nucleotide sequence ID" value="NZ_RIBZ01000831.1"/>
</dbReference>
<evidence type="ECO:0000313" key="3">
    <source>
        <dbReference type="Proteomes" id="UP000275401"/>
    </source>
</evidence>
<feature type="domain" description="DUF1918" evidence="1">
    <location>
        <begin position="1"/>
        <end position="58"/>
    </location>
</feature>
<proteinExistence type="predicted"/>
<comment type="caution">
    <text evidence="2">The sequence shown here is derived from an EMBL/GenBank/DDBJ whole genome shotgun (WGS) entry which is preliminary data.</text>
</comment>
<dbReference type="SUPFAM" id="SSF50118">
    <property type="entry name" value="Cell growth inhibitor/plasmid maintenance toxic component"/>
    <property type="match status" value="1"/>
</dbReference>
<evidence type="ECO:0000259" key="1">
    <source>
        <dbReference type="Pfam" id="PF08940"/>
    </source>
</evidence>
<gene>
    <name evidence="2" type="ORF">EEJ42_43100</name>
</gene>
<dbReference type="Pfam" id="PF08940">
    <property type="entry name" value="DUF1918"/>
    <property type="match status" value="1"/>
</dbReference>
<dbReference type="Proteomes" id="UP000275401">
    <property type="component" value="Unassembled WGS sequence"/>
</dbReference>
<dbReference type="EMBL" id="RIBZ01000831">
    <property type="protein sequence ID" value="RNF86624.1"/>
    <property type="molecule type" value="Genomic_DNA"/>
</dbReference>
<evidence type="ECO:0000313" key="2">
    <source>
        <dbReference type="EMBL" id="RNF86624.1"/>
    </source>
</evidence>
<dbReference type="AlphaFoldDB" id="A0A3M8T570"/>
<name>A0A3M8T570_9ACTN</name>
<protein>
    <submittedName>
        <fullName evidence="2">DUF1918 domain-containing protein</fullName>
    </submittedName>
</protein>
<dbReference type="Gene3D" id="2.30.30.440">
    <property type="entry name" value="Domain of unknown function DUF1918"/>
    <property type="match status" value="1"/>
</dbReference>